<name>U9SYT2_RHIID</name>
<evidence type="ECO:0000313" key="2">
    <source>
        <dbReference type="EMBL" id="POG58228.1"/>
    </source>
</evidence>
<organism evidence="1">
    <name type="scientific">Rhizophagus irregularis (strain DAOM 181602 / DAOM 197198 / MUCL 43194)</name>
    <name type="common">Arbuscular mycorrhizal fungus</name>
    <name type="synonym">Glomus intraradices</name>
    <dbReference type="NCBI Taxonomy" id="747089"/>
    <lineage>
        <taxon>Eukaryota</taxon>
        <taxon>Fungi</taxon>
        <taxon>Fungi incertae sedis</taxon>
        <taxon>Mucoromycota</taxon>
        <taxon>Glomeromycotina</taxon>
        <taxon>Glomeromycetes</taxon>
        <taxon>Glomerales</taxon>
        <taxon>Glomeraceae</taxon>
        <taxon>Rhizophagus</taxon>
    </lineage>
</organism>
<protein>
    <submittedName>
        <fullName evidence="1">Uncharacterized protein</fullName>
    </submittedName>
</protein>
<gene>
    <name evidence="2" type="ORF">GLOIN_2v1790667</name>
    <name evidence="1" type="ORF">GLOINDRAFT_8648</name>
</gene>
<dbReference type="VEuPathDB" id="FungiDB:RhiirFUN_019429"/>
<reference evidence="1" key="2">
    <citation type="submission" date="2013-07" db="EMBL/GenBank/DDBJ databases">
        <title>The genome of an arbuscular mycorrhizal fungus provides insights into the evolution of the oldest plant symbiosis.</title>
        <authorList>
            <consortium name="DOE Joint Genome Institute"/>
            <person name="Tisserant E."/>
            <person name="Malbreil M."/>
            <person name="Kuo A."/>
            <person name="Kohler A."/>
            <person name="Symeonidi A."/>
            <person name="Balestrini R."/>
            <person name="Charron P."/>
            <person name="Duensing N."/>
            <person name="Frei-dit-Frey N."/>
            <person name="Gianinazzi-Pearson V."/>
            <person name="Gilbert B."/>
            <person name="Handa Y."/>
            <person name="Hijri M."/>
            <person name="Kaul R."/>
            <person name="Kawaguchi M."/>
            <person name="Krajinski F."/>
            <person name="Lammers P."/>
            <person name="Lapierre D."/>
            <person name="Masclaux F.G."/>
            <person name="Murat C."/>
            <person name="Morin E."/>
            <person name="Ndikumana S."/>
            <person name="Pagni M."/>
            <person name="Petitpierre D."/>
            <person name="Requena N."/>
            <person name="Rosikiewicz P."/>
            <person name="Riley R."/>
            <person name="Saito K."/>
            <person name="San Clemente H."/>
            <person name="Shapiro H."/>
            <person name="van Tuinen D."/>
            <person name="Becard G."/>
            <person name="Bonfante P."/>
            <person name="Paszkowski U."/>
            <person name="Shachar-Hill Y."/>
            <person name="Young J.P."/>
            <person name="Sanders I.R."/>
            <person name="Henrissat B."/>
            <person name="Rensing S.A."/>
            <person name="Grigoriev I.V."/>
            <person name="Corradi N."/>
            <person name="Roux C."/>
            <person name="Martin F."/>
        </authorList>
    </citation>
    <scope>NUCLEOTIDE SEQUENCE</scope>
    <source>
        <strain evidence="1">DAOM 197198</strain>
    </source>
</reference>
<dbReference type="EMBL" id="AUPC02000554">
    <property type="protein sequence ID" value="POG58228.1"/>
    <property type="molecule type" value="Genomic_DNA"/>
</dbReference>
<evidence type="ECO:0000313" key="3">
    <source>
        <dbReference type="Proteomes" id="UP000018888"/>
    </source>
</evidence>
<evidence type="ECO:0000313" key="1">
    <source>
        <dbReference type="EMBL" id="ESA00277.1"/>
    </source>
</evidence>
<dbReference type="AlphaFoldDB" id="U9SYT2"/>
<sequence>MKLIELLYKTTYYQDTLAESVHLLNRNNFEVNQKQIEFDKEGENNTNILMELIFRIELKDLKSQLNTIFSIKLTFEIVY</sequence>
<dbReference type="Proteomes" id="UP000018888">
    <property type="component" value="Unassembled WGS sequence"/>
</dbReference>
<dbReference type="HOGENOM" id="CLU_2607240_0_0_1"/>
<accession>U9SYT2</accession>
<reference evidence="2 3" key="1">
    <citation type="journal article" date="2013" name="Proc. Natl. Acad. Sci. U.S.A.">
        <title>Genome of an arbuscular mycorrhizal fungus provides insight into the oldest plant symbiosis.</title>
        <authorList>
            <person name="Tisserant E."/>
            <person name="Malbreil M."/>
            <person name="Kuo A."/>
            <person name="Kohler A."/>
            <person name="Symeonidi A."/>
            <person name="Balestrini R."/>
            <person name="Charron P."/>
            <person name="Duensing N."/>
            <person name="Frei Dit Frey N."/>
            <person name="Gianinazzi-Pearson V."/>
            <person name="Gilbert L.B."/>
            <person name="Handa Y."/>
            <person name="Herr J.R."/>
            <person name="Hijri M."/>
            <person name="Koul R."/>
            <person name="Kawaguchi M."/>
            <person name="Krajinski F."/>
            <person name="Lammers P.J."/>
            <person name="Masclaux F.G."/>
            <person name="Murat C."/>
            <person name="Morin E."/>
            <person name="Ndikumana S."/>
            <person name="Pagni M."/>
            <person name="Petitpierre D."/>
            <person name="Requena N."/>
            <person name="Rosikiewicz P."/>
            <person name="Riley R."/>
            <person name="Saito K."/>
            <person name="San Clemente H."/>
            <person name="Shapiro H."/>
            <person name="van Tuinen D."/>
            <person name="Becard G."/>
            <person name="Bonfante P."/>
            <person name="Paszkowski U."/>
            <person name="Shachar-Hill Y.Y."/>
            <person name="Tuskan G.A."/>
            <person name="Young P.W."/>
            <person name="Sanders I.R."/>
            <person name="Henrissat B."/>
            <person name="Rensing S.A."/>
            <person name="Grigoriev I.V."/>
            <person name="Corradi N."/>
            <person name="Roux C."/>
            <person name="Martin F."/>
        </authorList>
    </citation>
    <scope>NUCLEOTIDE SEQUENCE [LARGE SCALE GENOMIC DNA]</scope>
    <source>
        <strain evidence="3">DAOM 181602 / DAOM 197198 / MUCL 43194</strain>
        <strain evidence="2">DAOM 197198</strain>
    </source>
</reference>
<keyword evidence="3" id="KW-1185">Reference proteome</keyword>
<dbReference type="EMBL" id="KI297315">
    <property type="protein sequence ID" value="ESA00277.1"/>
    <property type="molecule type" value="Genomic_DNA"/>
</dbReference>
<proteinExistence type="predicted"/>
<reference evidence="2 3" key="3">
    <citation type="journal article" date="2018" name="New Phytol.">
        <title>High intraspecific genome diversity in the model arbuscular mycorrhizal symbiont Rhizophagus irregularis.</title>
        <authorList>
            <person name="Chen E.C.H."/>
            <person name="Morin E."/>
            <person name="Beaudet D."/>
            <person name="Noel J."/>
            <person name="Yildirir G."/>
            <person name="Ndikumana S."/>
            <person name="Charron P."/>
            <person name="St-Onge C."/>
            <person name="Giorgi J."/>
            <person name="Kruger M."/>
            <person name="Marton T."/>
            <person name="Ropars J."/>
            <person name="Grigoriev I.V."/>
            <person name="Hainaut M."/>
            <person name="Henrissat B."/>
            <person name="Roux C."/>
            <person name="Martin F."/>
            <person name="Corradi N."/>
        </authorList>
    </citation>
    <scope>NUCLEOTIDE SEQUENCE [LARGE SCALE GENOMIC DNA]</scope>
    <source>
        <strain evidence="3">DAOM 181602 / DAOM 197198 / MUCL 43194</strain>
        <strain evidence="2">DAOM 197198</strain>
    </source>
</reference>